<dbReference type="Proteomes" id="UP001642260">
    <property type="component" value="Unassembled WGS sequence"/>
</dbReference>
<sequence>MVTEPALEALLVWIGEECLGGSILKFSKVFGTVFSNLEKIELEETVDSETGPAEAVPVAVKGAEGFTAGLKDLAVCGEFREDLGEGEELRGGKRVRDRELLGSGGSGGMGGLGRGLSPEEKRRGDRAEALL</sequence>
<feature type="compositionally biased region" description="Basic and acidic residues" evidence="1">
    <location>
        <begin position="117"/>
        <end position="131"/>
    </location>
</feature>
<organism evidence="2 3">
    <name type="scientific">Eruca vesicaria subsp. sativa</name>
    <name type="common">Garden rocket</name>
    <name type="synonym">Eruca sativa</name>
    <dbReference type="NCBI Taxonomy" id="29727"/>
    <lineage>
        <taxon>Eukaryota</taxon>
        <taxon>Viridiplantae</taxon>
        <taxon>Streptophyta</taxon>
        <taxon>Embryophyta</taxon>
        <taxon>Tracheophyta</taxon>
        <taxon>Spermatophyta</taxon>
        <taxon>Magnoliopsida</taxon>
        <taxon>eudicotyledons</taxon>
        <taxon>Gunneridae</taxon>
        <taxon>Pentapetalae</taxon>
        <taxon>rosids</taxon>
        <taxon>malvids</taxon>
        <taxon>Brassicales</taxon>
        <taxon>Brassicaceae</taxon>
        <taxon>Brassiceae</taxon>
        <taxon>Eruca</taxon>
    </lineage>
</organism>
<feature type="compositionally biased region" description="Gly residues" evidence="1">
    <location>
        <begin position="102"/>
        <end position="114"/>
    </location>
</feature>
<reference evidence="2 3" key="1">
    <citation type="submission" date="2022-03" db="EMBL/GenBank/DDBJ databases">
        <authorList>
            <person name="Macdonald S."/>
            <person name="Ahmed S."/>
            <person name="Newling K."/>
        </authorList>
    </citation>
    <scope>NUCLEOTIDE SEQUENCE [LARGE SCALE GENOMIC DNA]</scope>
</reference>
<dbReference type="EMBL" id="CAKOAT010899598">
    <property type="protein sequence ID" value="CAH8390513.1"/>
    <property type="molecule type" value="Genomic_DNA"/>
</dbReference>
<accession>A0ABC8M2S1</accession>
<dbReference type="AlphaFoldDB" id="A0ABC8M2S1"/>
<feature type="compositionally biased region" description="Basic and acidic residues" evidence="1">
    <location>
        <begin position="87"/>
        <end position="100"/>
    </location>
</feature>
<feature type="region of interest" description="Disordered" evidence="1">
    <location>
        <begin position="87"/>
        <end position="131"/>
    </location>
</feature>
<evidence type="ECO:0000256" key="1">
    <source>
        <dbReference type="SAM" id="MobiDB-lite"/>
    </source>
</evidence>
<evidence type="ECO:0000313" key="3">
    <source>
        <dbReference type="Proteomes" id="UP001642260"/>
    </source>
</evidence>
<name>A0ABC8M2S1_ERUVS</name>
<evidence type="ECO:0000313" key="2">
    <source>
        <dbReference type="EMBL" id="CAH8390513.1"/>
    </source>
</evidence>
<gene>
    <name evidence="2" type="ORF">ERUC_LOCUS42996</name>
</gene>
<proteinExistence type="predicted"/>
<keyword evidence="3" id="KW-1185">Reference proteome</keyword>
<protein>
    <submittedName>
        <fullName evidence="2">Uncharacterized protein</fullName>
    </submittedName>
</protein>
<comment type="caution">
    <text evidence="2">The sequence shown here is derived from an EMBL/GenBank/DDBJ whole genome shotgun (WGS) entry which is preliminary data.</text>
</comment>